<feature type="transmembrane region" description="Helical" evidence="8">
    <location>
        <begin position="58"/>
        <end position="91"/>
    </location>
</feature>
<evidence type="ECO:0000256" key="5">
    <source>
        <dbReference type="ARBA" id="ARBA00022960"/>
    </source>
</evidence>
<keyword evidence="7 8" id="KW-0472">Membrane</keyword>
<dbReference type="EMBL" id="AP012050">
    <property type="protein sequence ID" value="BAM47149.1"/>
    <property type="molecule type" value="Genomic_DNA"/>
</dbReference>
<organism evidence="9 10">
    <name type="scientific">Amphibacillus xylanus (strain ATCC 51415 / DSM 6626 / JCM 7361 / LMG 17667 / NBRC 15112 / Ep01)</name>
    <dbReference type="NCBI Taxonomy" id="698758"/>
    <lineage>
        <taxon>Bacteria</taxon>
        <taxon>Bacillati</taxon>
        <taxon>Bacillota</taxon>
        <taxon>Bacilli</taxon>
        <taxon>Bacillales</taxon>
        <taxon>Bacillaceae</taxon>
        <taxon>Amphibacillus</taxon>
    </lineage>
</organism>
<dbReference type="STRING" id="698758.AXY_10170"/>
<feature type="transmembrane region" description="Helical" evidence="8">
    <location>
        <begin position="139"/>
        <end position="161"/>
    </location>
</feature>
<dbReference type="eggNOG" id="COG2891">
    <property type="taxonomic scope" value="Bacteria"/>
</dbReference>
<dbReference type="AlphaFoldDB" id="K0IXN8"/>
<name>K0IXN8_AMPXN</name>
<evidence type="ECO:0000256" key="8">
    <source>
        <dbReference type="SAM" id="Phobius"/>
    </source>
</evidence>
<accession>K0IXN8</accession>
<evidence type="ECO:0000256" key="7">
    <source>
        <dbReference type="ARBA" id="ARBA00023136"/>
    </source>
</evidence>
<dbReference type="Proteomes" id="UP000006294">
    <property type="component" value="Chromosome"/>
</dbReference>
<dbReference type="Pfam" id="PF04093">
    <property type="entry name" value="MreD"/>
    <property type="match status" value="1"/>
</dbReference>
<evidence type="ECO:0000256" key="3">
    <source>
        <dbReference type="ARBA" id="ARBA00022475"/>
    </source>
</evidence>
<comment type="subcellular location">
    <subcellularLocation>
        <location evidence="1">Cell membrane</location>
        <topology evidence="1">Multi-pass membrane protein</topology>
    </subcellularLocation>
</comment>
<gene>
    <name evidence="9" type="primary">mreD</name>
    <name evidence="9" type="ordered locus">AXY_10170</name>
</gene>
<evidence type="ECO:0000313" key="9">
    <source>
        <dbReference type="EMBL" id="BAM47149.1"/>
    </source>
</evidence>
<evidence type="ECO:0000256" key="2">
    <source>
        <dbReference type="ARBA" id="ARBA00007776"/>
    </source>
</evidence>
<keyword evidence="5" id="KW-0133">Cell shape</keyword>
<dbReference type="InterPro" id="IPR007227">
    <property type="entry name" value="Cell_shape_determining_MreD"/>
</dbReference>
<dbReference type="HOGENOM" id="CLU_121959_1_1_9"/>
<sequence length="181" mass="21220">MSRIYIPLILILLIILQGATANFIPNSALEAGLIIVIHAVFLFLVMIKLYYDLETTYYALLGAVFSGLIIDIIYTDIIGVYMFSYALMIYFVHGMRKWLQSNFYVASLLTLISVSLVDFLLYLLYYFIDVTQMEISEYFKFRMFPTLAINLVLFFIFYLFFRKVLIRWSNDRFEGENSTSN</sequence>
<keyword evidence="10" id="KW-1185">Reference proteome</keyword>
<reference evidence="9 10" key="1">
    <citation type="submission" date="2011-01" db="EMBL/GenBank/DDBJ databases">
        <title>Whole genome sequence of Amphibacillus xylinus NBRC 15112.</title>
        <authorList>
            <person name="Nakazawa H."/>
            <person name="Katano Y."/>
            <person name="Nakamura S."/>
            <person name="Sasagawa M."/>
            <person name="Fukada J."/>
            <person name="Arai T."/>
            <person name="Sasakura N."/>
            <person name="Mochizuki D."/>
            <person name="Hosoyama A."/>
            <person name="Harada K."/>
            <person name="Horikawa H."/>
            <person name="Kato Y."/>
            <person name="Harada T."/>
            <person name="Sasaki K."/>
            <person name="Sekiguchi M."/>
            <person name="Hodoyama M."/>
            <person name="Nishiko R."/>
            <person name="Narita H."/>
            <person name="Hanamaki A."/>
            <person name="Hata C."/>
            <person name="Konno Y."/>
            <person name="Niimura Y."/>
            <person name="Yamazaki S."/>
            <person name="Fujita N."/>
        </authorList>
    </citation>
    <scope>NUCLEOTIDE SEQUENCE [LARGE SCALE GENOMIC DNA]</scope>
    <source>
        <strain evidence="10">ATCC 51415 / DSM 6626 / JCM 7361 / LMG 17667 / NBRC 15112 / Ep01</strain>
    </source>
</reference>
<protein>
    <submittedName>
        <fullName evidence="9">Putative rod shape-determining protein MreD</fullName>
    </submittedName>
</protein>
<keyword evidence="6 8" id="KW-1133">Transmembrane helix</keyword>
<feature type="transmembrane region" description="Helical" evidence="8">
    <location>
        <begin position="31"/>
        <end position="51"/>
    </location>
</feature>
<dbReference type="NCBIfam" id="TIGR03426">
    <property type="entry name" value="shape_MreD"/>
    <property type="match status" value="1"/>
</dbReference>
<comment type="similarity">
    <text evidence="2">Belongs to the MreD family.</text>
</comment>
<proteinExistence type="inferred from homology"/>
<dbReference type="OrthoDB" id="1653857at2"/>
<evidence type="ECO:0000313" key="10">
    <source>
        <dbReference type="Proteomes" id="UP000006294"/>
    </source>
</evidence>
<dbReference type="GO" id="GO:0008360">
    <property type="term" value="P:regulation of cell shape"/>
    <property type="evidence" value="ECO:0007669"/>
    <property type="project" value="UniProtKB-KW"/>
</dbReference>
<keyword evidence="4 8" id="KW-0812">Transmembrane</keyword>
<evidence type="ECO:0000256" key="1">
    <source>
        <dbReference type="ARBA" id="ARBA00004651"/>
    </source>
</evidence>
<evidence type="ECO:0000256" key="4">
    <source>
        <dbReference type="ARBA" id="ARBA00022692"/>
    </source>
</evidence>
<feature type="transmembrane region" description="Helical" evidence="8">
    <location>
        <begin position="103"/>
        <end position="127"/>
    </location>
</feature>
<keyword evidence="3" id="KW-1003">Cell membrane</keyword>
<dbReference type="RefSeq" id="WP_015009754.1">
    <property type="nucleotide sequence ID" value="NC_018704.1"/>
</dbReference>
<evidence type="ECO:0000256" key="6">
    <source>
        <dbReference type="ARBA" id="ARBA00022989"/>
    </source>
</evidence>
<dbReference type="GO" id="GO:0005886">
    <property type="term" value="C:plasma membrane"/>
    <property type="evidence" value="ECO:0007669"/>
    <property type="project" value="UniProtKB-SubCell"/>
</dbReference>
<dbReference type="KEGG" id="axl:AXY_10170"/>